<sequence length="407" mass="46008">MVRKRYVMDYVLTVVIGCLAEWASYFPPVIAPGKSRLLLFNRQEWREIKKARKMKALPDLSAIIENEVDPPRNNLMMMLDGMGLDGTSGVNPHTESPLNFAPEENIYPSLETTMPLPRKANKKRSRDDVFVTTVSGDAPEVVDRTQTGECPKKKKKKKPAAEFSEPCEGNETREVDHVGEPVDEPVVSRIQILRLFETPLRRNTSIARAKEDLNGAIEARDRAVIQKKVRERVENVDPSLETTVPLPRKANKKRSRDDVFVTTVSGDAPEAVDRTQTGECPKKKKKKKPAAEFSEPCEGNETREVDHVREPVDEPVVSRIQILRLFETPLRRNTSIARAKEDLNGAIEARDRAVIQKKAIKKKSGDLEAELKVAREESEELRPKNAELEREKAEIASNHARELICPK</sequence>
<dbReference type="EMBL" id="QGKY02001015">
    <property type="protein sequence ID" value="KAF2574683.1"/>
    <property type="molecule type" value="Genomic_DNA"/>
</dbReference>
<accession>A0A8S9IZB8</accession>
<feature type="region of interest" description="Disordered" evidence="2">
    <location>
        <begin position="150"/>
        <end position="172"/>
    </location>
</feature>
<gene>
    <name evidence="3" type="ORF">F2Q70_00002657</name>
</gene>
<reference evidence="3" key="1">
    <citation type="submission" date="2019-12" db="EMBL/GenBank/DDBJ databases">
        <title>Genome sequencing and annotation of Brassica cretica.</title>
        <authorList>
            <person name="Studholme D.J."/>
            <person name="Sarris P.F."/>
        </authorList>
    </citation>
    <scope>NUCLEOTIDE SEQUENCE</scope>
    <source>
        <strain evidence="3">PFS-102/07</strain>
        <tissue evidence="3">Leaf</tissue>
    </source>
</reference>
<feature type="coiled-coil region" evidence="1">
    <location>
        <begin position="357"/>
        <end position="391"/>
    </location>
</feature>
<dbReference type="AlphaFoldDB" id="A0A8S9IZB8"/>
<protein>
    <submittedName>
        <fullName evidence="3">Uncharacterized protein</fullName>
    </submittedName>
</protein>
<proteinExistence type="predicted"/>
<evidence type="ECO:0000313" key="3">
    <source>
        <dbReference type="EMBL" id="KAF2574683.1"/>
    </source>
</evidence>
<feature type="region of interest" description="Disordered" evidence="2">
    <location>
        <begin position="271"/>
        <end position="305"/>
    </location>
</feature>
<evidence type="ECO:0000256" key="2">
    <source>
        <dbReference type="SAM" id="MobiDB-lite"/>
    </source>
</evidence>
<keyword evidence="1" id="KW-0175">Coiled coil</keyword>
<comment type="caution">
    <text evidence="3">The sequence shown here is derived from an EMBL/GenBank/DDBJ whole genome shotgun (WGS) entry which is preliminary data.</text>
</comment>
<name>A0A8S9IZB8_BRACR</name>
<evidence type="ECO:0000256" key="1">
    <source>
        <dbReference type="SAM" id="Coils"/>
    </source>
</evidence>
<organism evidence="3">
    <name type="scientific">Brassica cretica</name>
    <name type="common">Mustard</name>
    <dbReference type="NCBI Taxonomy" id="69181"/>
    <lineage>
        <taxon>Eukaryota</taxon>
        <taxon>Viridiplantae</taxon>
        <taxon>Streptophyta</taxon>
        <taxon>Embryophyta</taxon>
        <taxon>Tracheophyta</taxon>
        <taxon>Spermatophyta</taxon>
        <taxon>Magnoliopsida</taxon>
        <taxon>eudicotyledons</taxon>
        <taxon>Gunneridae</taxon>
        <taxon>Pentapetalae</taxon>
        <taxon>rosids</taxon>
        <taxon>malvids</taxon>
        <taxon>Brassicales</taxon>
        <taxon>Brassicaceae</taxon>
        <taxon>Brassiceae</taxon>
        <taxon>Brassica</taxon>
    </lineage>
</organism>